<evidence type="ECO:0000256" key="5">
    <source>
        <dbReference type="ARBA" id="ARBA00022827"/>
    </source>
</evidence>
<dbReference type="InterPro" id="IPR039261">
    <property type="entry name" value="FNR_nucleotide-bd"/>
</dbReference>
<comment type="catalytic activity">
    <reaction evidence="10 11">
        <text>hydrogen sulfide + 3 NADP(+) + 3 H2O = sulfite + 3 NADPH + 4 H(+)</text>
        <dbReference type="Rhea" id="RHEA:13801"/>
        <dbReference type="ChEBI" id="CHEBI:15377"/>
        <dbReference type="ChEBI" id="CHEBI:15378"/>
        <dbReference type="ChEBI" id="CHEBI:17359"/>
        <dbReference type="ChEBI" id="CHEBI:29919"/>
        <dbReference type="ChEBI" id="CHEBI:57783"/>
        <dbReference type="ChEBI" id="CHEBI:58349"/>
        <dbReference type="EC" id="1.8.1.2"/>
    </reaction>
</comment>
<evidence type="ECO:0000256" key="4">
    <source>
        <dbReference type="ARBA" id="ARBA00022643"/>
    </source>
</evidence>
<keyword evidence="4 11" id="KW-0288">FMN</keyword>
<name>A0A4Y1YNE1_9PROT</name>
<dbReference type="PRINTS" id="PR00369">
    <property type="entry name" value="FLAVODOXIN"/>
</dbReference>
<keyword evidence="2 11" id="KW-0028">Amino-acid biosynthesis</keyword>
<evidence type="ECO:0000256" key="8">
    <source>
        <dbReference type="ARBA" id="ARBA00023002"/>
    </source>
</evidence>
<evidence type="ECO:0000313" key="15">
    <source>
        <dbReference type="EMBL" id="BBL35682.1"/>
    </source>
</evidence>
<dbReference type="SUPFAM" id="SSF63380">
    <property type="entry name" value="Riboflavin synthase domain-like"/>
    <property type="match status" value="1"/>
</dbReference>
<feature type="binding site" evidence="12">
    <location>
        <begin position="436"/>
        <end position="439"/>
    </location>
    <ligand>
        <name>FAD</name>
        <dbReference type="ChEBI" id="CHEBI:57692"/>
    </ligand>
</feature>
<dbReference type="EMBL" id="AP019755">
    <property type="protein sequence ID" value="BBL35682.1"/>
    <property type="molecule type" value="Genomic_DNA"/>
</dbReference>
<dbReference type="GO" id="GO:0010181">
    <property type="term" value="F:FMN binding"/>
    <property type="evidence" value="ECO:0007669"/>
    <property type="project" value="InterPro"/>
</dbReference>
<evidence type="ECO:0000259" key="14">
    <source>
        <dbReference type="PROSITE" id="PS51384"/>
    </source>
</evidence>
<reference evidence="15 16" key="1">
    <citation type="submission" date="2019-06" db="EMBL/GenBank/DDBJ databases">
        <title>Nitrosomonas stercoris KYUHI-S whole genome shotgun sequence.</title>
        <authorList>
            <person name="Nakagawa T."/>
            <person name="Tsuchiya Y."/>
            <person name="Takahashi R."/>
        </authorList>
    </citation>
    <scope>NUCLEOTIDE SEQUENCE [LARGE SCALE GENOMIC DNA]</scope>
    <source>
        <strain evidence="15 16">KYUHI-S</strain>
    </source>
</reference>
<dbReference type="GO" id="GO:0070814">
    <property type="term" value="P:hydrogen sulfide biosynthetic process"/>
    <property type="evidence" value="ECO:0007669"/>
    <property type="project" value="UniProtKB-UniPathway"/>
</dbReference>
<keyword evidence="6 11" id="KW-0521">NADP</keyword>
<feature type="binding site" evidence="12">
    <location>
        <position position="614"/>
    </location>
    <ligand>
        <name>FAD</name>
        <dbReference type="ChEBI" id="CHEBI:57692"/>
    </ligand>
</feature>
<evidence type="ECO:0000256" key="3">
    <source>
        <dbReference type="ARBA" id="ARBA00022630"/>
    </source>
</evidence>
<dbReference type="InterPro" id="IPR017927">
    <property type="entry name" value="FAD-bd_FR_type"/>
</dbReference>
<evidence type="ECO:0000256" key="10">
    <source>
        <dbReference type="ARBA" id="ARBA00052219"/>
    </source>
</evidence>
<feature type="binding site" evidence="12">
    <location>
        <begin position="540"/>
        <end position="544"/>
    </location>
    <ligand>
        <name>NADP(+)</name>
        <dbReference type="ChEBI" id="CHEBI:58349"/>
    </ligand>
</feature>
<dbReference type="Gene3D" id="3.40.50.360">
    <property type="match status" value="1"/>
</dbReference>
<gene>
    <name evidence="15" type="ORF">Nstercoris_01957</name>
</gene>
<dbReference type="PRINTS" id="PR00371">
    <property type="entry name" value="FPNCR"/>
</dbReference>
<feature type="binding site" evidence="12">
    <location>
        <position position="427"/>
    </location>
    <ligand>
        <name>FAD</name>
        <dbReference type="ChEBI" id="CHEBI:57692"/>
    </ligand>
</feature>
<dbReference type="PROSITE" id="PS51384">
    <property type="entry name" value="FAD_FR"/>
    <property type="match status" value="1"/>
</dbReference>
<dbReference type="GO" id="GO:0004783">
    <property type="term" value="F:sulfite reductase (NADPH) activity"/>
    <property type="evidence" value="ECO:0007669"/>
    <property type="project" value="UniProtKB-EC"/>
</dbReference>
<dbReference type="KEGG" id="nst:Nstercoris_01957"/>
<dbReference type="GO" id="GO:0050660">
    <property type="term" value="F:flavin adenine dinucleotide binding"/>
    <property type="evidence" value="ECO:0007669"/>
    <property type="project" value="InterPro"/>
</dbReference>
<feature type="domain" description="Flavodoxin-like" evidence="13">
    <location>
        <begin position="75"/>
        <end position="213"/>
    </location>
</feature>
<evidence type="ECO:0000259" key="13">
    <source>
        <dbReference type="PROSITE" id="PS50902"/>
    </source>
</evidence>
<dbReference type="InterPro" id="IPR023173">
    <property type="entry name" value="NADPH_Cyt_P450_Rdtase_alpha"/>
</dbReference>
<dbReference type="PROSITE" id="PS50902">
    <property type="entry name" value="FLAVODOXIN_LIKE"/>
    <property type="match status" value="1"/>
</dbReference>
<evidence type="ECO:0000256" key="7">
    <source>
        <dbReference type="ARBA" id="ARBA00022982"/>
    </source>
</evidence>
<sequence>MTVSQLPGASLTTEQWQLIETLSASLTSDQAHWISGYFAGIGSVLLRGNQAAIPSTDAIAPSATAQIESAASRSLTILHISETGNSTELATRLADSATKQGLNPILIGAADYKIRKLKDEQDLLIVTATHGEGDPPQTGMDLFEFVESRKAPALPELRYAILALGDMSYEHFCGAGKRLDERFEALGAKRLIPRVDCDVDYEEPAASWSSDILKILVAERAAAAPVSIPTSSSAATAGAAQPAADPAYSKRNPFPATIIDSIALSGRGSTRDTRHIEISLADSGLTYVPGDALGIVAHNDPAMVEALLDALDMNPSDPVTIKNQSVTLSEALIGSLEITTATLRFLDHWGELTGTTDVFTAMDSAQRATYLYENHIVDIIRAYPLKGLDPQRFIDGLRPLQPRLYSIASSLEICPEEAHITVAPVRYQLHGEDRSGVASGHLADRAVADSVLPIYIQSNPHFRLPTGDDPIIMIGAGTGVAPYRAFMQEREVNGGGRSWLFFGERNFRTDFLYQTEWQNWLKEGILTKMEVAFSRDGTEKIYVQHRIREHAHDFYAWLEEGAYIYLCGDAARMAPDVHDTLVTVIEEQASVQREEAEEYLRNLQRDGRYQRDVY</sequence>
<dbReference type="InterPro" id="IPR029039">
    <property type="entry name" value="Flavoprotein-like_sf"/>
</dbReference>
<dbReference type="Proteomes" id="UP000316473">
    <property type="component" value="Chromosome"/>
</dbReference>
<dbReference type="Gene3D" id="1.20.990.10">
    <property type="entry name" value="NADPH-cytochrome p450 Reductase, Chain A, domain 3"/>
    <property type="match status" value="1"/>
</dbReference>
<dbReference type="Gene3D" id="2.40.30.10">
    <property type="entry name" value="Translation factors"/>
    <property type="match status" value="1"/>
</dbReference>
<feature type="binding site" evidence="12">
    <location>
        <position position="576"/>
    </location>
    <ligand>
        <name>NADP(+)</name>
        <dbReference type="ChEBI" id="CHEBI:58349"/>
    </ligand>
</feature>
<dbReference type="CDD" id="cd06199">
    <property type="entry name" value="SiR"/>
    <property type="match status" value="1"/>
</dbReference>
<dbReference type="AlphaFoldDB" id="A0A4Y1YNE1"/>
<dbReference type="InterPro" id="IPR001433">
    <property type="entry name" value="OxRdtase_FAD/NAD-bd"/>
</dbReference>
<dbReference type="Pfam" id="PF00667">
    <property type="entry name" value="FAD_binding_1"/>
    <property type="match status" value="1"/>
</dbReference>
<evidence type="ECO:0000256" key="2">
    <source>
        <dbReference type="ARBA" id="ARBA00022605"/>
    </source>
</evidence>
<dbReference type="InterPro" id="IPR008254">
    <property type="entry name" value="Flavodoxin/NO_synth"/>
</dbReference>
<organism evidence="15 16">
    <name type="scientific">Nitrosomonas stercoris</name>
    <dbReference type="NCBI Taxonomy" id="1444684"/>
    <lineage>
        <taxon>Bacteria</taxon>
        <taxon>Pseudomonadati</taxon>
        <taxon>Pseudomonadota</taxon>
        <taxon>Betaproteobacteria</taxon>
        <taxon>Nitrosomonadales</taxon>
        <taxon>Nitrosomonadaceae</taxon>
        <taxon>Nitrosomonas</taxon>
    </lineage>
</organism>
<feature type="binding site" evidence="12">
    <location>
        <begin position="403"/>
        <end position="406"/>
    </location>
    <ligand>
        <name>FAD</name>
        <dbReference type="ChEBI" id="CHEBI:57692"/>
    </ligand>
</feature>
<dbReference type="PANTHER" id="PTHR19384">
    <property type="entry name" value="NITRIC OXIDE SYNTHASE-RELATED"/>
    <property type="match status" value="1"/>
</dbReference>
<evidence type="ECO:0000256" key="6">
    <source>
        <dbReference type="ARBA" id="ARBA00022857"/>
    </source>
</evidence>
<evidence type="ECO:0000256" key="9">
    <source>
        <dbReference type="ARBA" id="ARBA00023192"/>
    </source>
</evidence>
<dbReference type="InterPro" id="IPR010199">
    <property type="entry name" value="CysJ"/>
</dbReference>
<evidence type="ECO:0000313" key="16">
    <source>
        <dbReference type="Proteomes" id="UP000316473"/>
    </source>
</evidence>
<evidence type="ECO:0000256" key="12">
    <source>
        <dbReference type="PIRSR" id="PIRSR000207-1"/>
    </source>
</evidence>
<evidence type="ECO:0000256" key="11">
    <source>
        <dbReference type="PIRNR" id="PIRNR000207"/>
    </source>
</evidence>
<dbReference type="UniPathway" id="UPA00140">
    <property type="reaction ID" value="UER00207"/>
</dbReference>
<comment type="pathway">
    <text evidence="11">Sulfur metabolism; hydrogen sulfide biosynthesis; hydrogen sulfide from sulfite (NADPH route): step 1/1.</text>
</comment>
<dbReference type="InterPro" id="IPR001709">
    <property type="entry name" value="Flavoprot_Pyr_Nucl_cyt_Rdtase"/>
</dbReference>
<dbReference type="Pfam" id="PF00175">
    <property type="entry name" value="NAD_binding_1"/>
    <property type="match status" value="1"/>
</dbReference>
<dbReference type="Gene3D" id="3.40.50.80">
    <property type="entry name" value="Nucleotide-binding domain of ferredoxin-NADP reductase (FNR) module"/>
    <property type="match status" value="1"/>
</dbReference>
<dbReference type="EC" id="1.8.1.2" evidence="11"/>
<feature type="domain" description="FAD-binding FR-type" evidence="14">
    <location>
        <begin position="251"/>
        <end position="465"/>
    </location>
</feature>
<keyword evidence="3 11" id="KW-0285">Flavoprotein</keyword>
<keyword evidence="5 11" id="KW-0274">FAD</keyword>
<dbReference type="FunFam" id="3.40.50.80:FF:000001">
    <property type="entry name" value="NADPH--cytochrome P450 reductase 1"/>
    <property type="match status" value="1"/>
</dbReference>
<dbReference type="PIRSF" id="PIRSF000207">
    <property type="entry name" value="SiR-FP_CysJ"/>
    <property type="match status" value="1"/>
</dbReference>
<keyword evidence="7 11" id="KW-0249">Electron transport</keyword>
<dbReference type="GO" id="GO:0005829">
    <property type="term" value="C:cytosol"/>
    <property type="evidence" value="ECO:0007669"/>
    <property type="project" value="TreeGrafter"/>
</dbReference>
<comment type="cofactor">
    <cofactor evidence="11 12">
        <name>FMN</name>
        <dbReference type="ChEBI" id="CHEBI:58210"/>
    </cofactor>
    <text evidence="11 12">Binds 1 FMN per subunit.</text>
</comment>
<dbReference type="InterPro" id="IPR001094">
    <property type="entry name" value="Flavdoxin-like"/>
</dbReference>
<feature type="binding site" evidence="12">
    <location>
        <begin position="534"/>
        <end position="535"/>
    </location>
    <ligand>
        <name>NADP(+)</name>
        <dbReference type="ChEBI" id="CHEBI:58349"/>
    </ligand>
</feature>
<keyword evidence="8 11" id="KW-0560">Oxidoreductase</keyword>
<dbReference type="InterPro" id="IPR017938">
    <property type="entry name" value="Riboflavin_synthase-like_b-brl"/>
</dbReference>
<dbReference type="SUPFAM" id="SSF52218">
    <property type="entry name" value="Flavoproteins"/>
    <property type="match status" value="1"/>
</dbReference>
<dbReference type="SUPFAM" id="SSF52343">
    <property type="entry name" value="Ferredoxin reductase-like, C-terminal NADP-linked domain"/>
    <property type="match status" value="1"/>
</dbReference>
<feature type="binding site" evidence="12">
    <location>
        <begin position="164"/>
        <end position="173"/>
    </location>
    <ligand>
        <name>FMN</name>
        <dbReference type="ChEBI" id="CHEBI:58210"/>
    </ligand>
</feature>
<keyword evidence="1 11" id="KW-0813">Transport</keyword>
<accession>A0A4Y1YNE1</accession>
<evidence type="ECO:0000256" key="1">
    <source>
        <dbReference type="ARBA" id="ARBA00022448"/>
    </source>
</evidence>
<proteinExistence type="predicted"/>
<comment type="cofactor">
    <cofactor evidence="11 12">
        <name>FAD</name>
        <dbReference type="ChEBI" id="CHEBI:57692"/>
    </cofactor>
    <text evidence="11 12">Binds 1 FAD per subunit.</text>
</comment>
<dbReference type="GO" id="GO:0019344">
    <property type="term" value="P:cysteine biosynthetic process"/>
    <property type="evidence" value="ECO:0007669"/>
    <property type="project" value="UniProtKB-KW"/>
</dbReference>
<dbReference type="InterPro" id="IPR003097">
    <property type="entry name" value="CysJ-like_FAD-binding"/>
</dbReference>
<keyword evidence="16" id="KW-1185">Reference proteome</keyword>
<protein>
    <recommendedName>
        <fullName evidence="11">Sulfite reductase [NADPH] flavoprotein alpha-component</fullName>
        <shortName evidence="11">SiR-FP</shortName>
        <ecNumber evidence="11">1.8.1.2</ecNumber>
    </recommendedName>
</protein>
<comment type="function">
    <text evidence="11">Component of the sulfite reductase complex that catalyzes the 6-electron reduction of sulfite to sulfide. This is one of several activities required for the biosynthesis of L-cysteine from sulfate. The flavoprotein component catalyzes the electron flow from NADPH -&gt; FAD -&gt; FMN to the hemoprotein component.</text>
</comment>
<dbReference type="Pfam" id="PF00258">
    <property type="entry name" value="Flavodoxin_1"/>
    <property type="match status" value="1"/>
</dbReference>
<feature type="binding site" evidence="12">
    <location>
        <begin position="421"/>
        <end position="423"/>
    </location>
    <ligand>
        <name>FAD</name>
        <dbReference type="ChEBI" id="CHEBI:57692"/>
    </ligand>
</feature>
<dbReference type="PANTHER" id="PTHR19384:SF128">
    <property type="entry name" value="NADPH OXIDOREDUCTASE A"/>
    <property type="match status" value="1"/>
</dbReference>
<dbReference type="NCBIfam" id="TIGR01931">
    <property type="entry name" value="cysJ"/>
    <property type="match status" value="1"/>
</dbReference>
<feature type="binding site" evidence="12">
    <location>
        <position position="339"/>
    </location>
    <ligand>
        <name>FAD</name>
        <dbReference type="ChEBI" id="CHEBI:57692"/>
    </ligand>
</feature>
<keyword evidence="9 11" id="KW-0198">Cysteine biosynthesis</keyword>
<comment type="subunit">
    <text evidence="11">Alpha(8)-beta(8). The alpha component is a flavoprotein, the beta component is a hemoprotein.</text>
</comment>